<dbReference type="PANTHER" id="PTHR10920:SF18">
    <property type="entry name" value="RRNA METHYLTRANSFERASE 2, MITOCHONDRIAL"/>
    <property type="match status" value="1"/>
</dbReference>
<keyword evidence="15" id="KW-1185">Reference proteome</keyword>
<evidence type="ECO:0000256" key="10">
    <source>
        <dbReference type="ARBA" id="ARBA00048970"/>
    </source>
</evidence>
<feature type="active site" description="Proton acceptor" evidence="11">
    <location>
        <position position="210"/>
    </location>
</feature>
<proteinExistence type="inferred from homology"/>
<comment type="function">
    <text evidence="5 11">Specifically methylates the uridine in position 2552 of 23S rRNA at the 2'-O position of the ribose in the fully assembled 50S ribosomal subunit.</text>
</comment>
<comment type="similarity">
    <text evidence="11">Belongs to the class I-like SAM-binding methyltransferase superfamily. RNA methyltransferase RlmE family.</text>
</comment>
<evidence type="ECO:0000256" key="3">
    <source>
        <dbReference type="ARBA" id="ARBA00022679"/>
    </source>
</evidence>
<dbReference type="InterPro" id="IPR002877">
    <property type="entry name" value="RNA_MeTrfase_FtsJ_dom"/>
</dbReference>
<evidence type="ECO:0000256" key="5">
    <source>
        <dbReference type="ARBA" id="ARBA00037569"/>
    </source>
</evidence>
<dbReference type="PIRSF" id="PIRSF005461">
    <property type="entry name" value="23S_rRNA_mtase"/>
    <property type="match status" value="1"/>
</dbReference>
<feature type="binding site" evidence="11">
    <location>
        <position position="170"/>
    </location>
    <ligand>
        <name>S-adenosyl-L-methionine</name>
        <dbReference type="ChEBI" id="CHEBI:59789"/>
    </ligand>
</feature>
<keyword evidence="11" id="KW-0963">Cytoplasm</keyword>
<dbReference type="Gene3D" id="3.40.50.150">
    <property type="entry name" value="Vaccinia Virus protein VP39"/>
    <property type="match status" value="1"/>
</dbReference>
<protein>
    <recommendedName>
        <fullName evidence="7 11">Ribosomal RNA large subunit methyltransferase E</fullName>
        <ecNumber evidence="6 11">2.1.1.166</ecNumber>
    </recommendedName>
    <alternativeName>
        <fullName evidence="9 11">23S rRNA Um2552 methyltransferase</fullName>
    </alternativeName>
    <alternativeName>
        <fullName evidence="8 11">rRNA (uridine-2'-O-)-methyltransferase</fullName>
    </alternativeName>
</protein>
<evidence type="ECO:0000256" key="9">
    <source>
        <dbReference type="ARBA" id="ARBA00042745"/>
    </source>
</evidence>
<dbReference type="GO" id="GO:0008168">
    <property type="term" value="F:methyltransferase activity"/>
    <property type="evidence" value="ECO:0007669"/>
    <property type="project" value="UniProtKB-KW"/>
</dbReference>
<dbReference type="InterPro" id="IPR015507">
    <property type="entry name" value="rRNA-MeTfrase_E"/>
</dbReference>
<evidence type="ECO:0000256" key="12">
    <source>
        <dbReference type="SAM" id="MobiDB-lite"/>
    </source>
</evidence>
<feature type="binding site" evidence="11">
    <location>
        <position position="103"/>
    </location>
    <ligand>
        <name>S-adenosyl-L-methionine</name>
        <dbReference type="ChEBI" id="CHEBI:59789"/>
    </ligand>
</feature>
<accession>A0ABU0J2E5</accession>
<feature type="binding site" evidence="11">
    <location>
        <position position="130"/>
    </location>
    <ligand>
        <name>S-adenosyl-L-methionine</name>
        <dbReference type="ChEBI" id="CHEBI:59789"/>
    </ligand>
</feature>
<evidence type="ECO:0000256" key="8">
    <source>
        <dbReference type="ARBA" id="ARBA00041995"/>
    </source>
</evidence>
<gene>
    <name evidence="11" type="primary">rlmE</name>
    <name evidence="11" type="synonym">ftsJ</name>
    <name evidence="11" type="synonym">rrmJ</name>
    <name evidence="14" type="ORF">QO011_001429</name>
</gene>
<comment type="subcellular location">
    <subcellularLocation>
        <location evidence="11">Cytoplasm</location>
    </subcellularLocation>
</comment>
<dbReference type="HAMAP" id="MF_01547">
    <property type="entry name" value="RNA_methyltr_E"/>
    <property type="match status" value="1"/>
</dbReference>
<evidence type="ECO:0000256" key="1">
    <source>
        <dbReference type="ARBA" id="ARBA00022552"/>
    </source>
</evidence>
<keyword evidence="3 11" id="KW-0808">Transferase</keyword>
<evidence type="ECO:0000256" key="2">
    <source>
        <dbReference type="ARBA" id="ARBA00022603"/>
    </source>
</evidence>
<name>A0ABU0J2E5_9HYPH</name>
<dbReference type="PANTHER" id="PTHR10920">
    <property type="entry name" value="RIBOSOMAL RNA METHYLTRANSFERASE"/>
    <property type="match status" value="1"/>
</dbReference>
<dbReference type="InterPro" id="IPR050082">
    <property type="entry name" value="RNA_methyltr_RlmE"/>
</dbReference>
<dbReference type="SUPFAM" id="SSF53335">
    <property type="entry name" value="S-adenosyl-L-methionine-dependent methyltransferases"/>
    <property type="match status" value="1"/>
</dbReference>
<dbReference type="EMBL" id="JAUSVX010000002">
    <property type="protein sequence ID" value="MDQ0468429.1"/>
    <property type="molecule type" value="Genomic_DNA"/>
</dbReference>
<dbReference type="Proteomes" id="UP001242480">
    <property type="component" value="Unassembled WGS sequence"/>
</dbReference>
<dbReference type="InterPro" id="IPR029063">
    <property type="entry name" value="SAM-dependent_MTases_sf"/>
</dbReference>
<evidence type="ECO:0000313" key="15">
    <source>
        <dbReference type="Proteomes" id="UP001242480"/>
    </source>
</evidence>
<evidence type="ECO:0000259" key="13">
    <source>
        <dbReference type="Pfam" id="PF01728"/>
    </source>
</evidence>
<sequence length="262" mass="27525">MTGKGGGKGGAGGSGGSGKRGGEKGSSGRGYGGRELGVRLRNARRHKHSSQLWLERQLNDPFVARARREGYRSRAVYKLMEIDDKAGLLKPGRRVLDLGAAPGGWSQLAADRCRAAEGPEGGRGTVVAIDLLPVDPIPGVDFVQMDFMDDAAPERLKAMLGGPADIVLSDMAANTVGHRATDHLRIVALVEAAAHFAVEVLAPGGAFLAKVFQGGTESDILTLLKRDFATVKHIKPAASRAGSSEMYVLATGFRGGEAEEAR</sequence>
<comment type="caution">
    <text evidence="14">The sequence shown here is derived from an EMBL/GenBank/DDBJ whole genome shotgun (WGS) entry which is preliminary data.</text>
</comment>
<reference evidence="14 15" key="1">
    <citation type="submission" date="2023-07" db="EMBL/GenBank/DDBJ databases">
        <title>Genomic Encyclopedia of Type Strains, Phase IV (KMG-IV): sequencing the most valuable type-strain genomes for metagenomic binning, comparative biology and taxonomic classification.</title>
        <authorList>
            <person name="Goeker M."/>
        </authorList>
    </citation>
    <scope>NUCLEOTIDE SEQUENCE [LARGE SCALE GENOMIC DNA]</scope>
    <source>
        <strain evidence="14 15">DSM 19619</strain>
    </source>
</reference>
<evidence type="ECO:0000256" key="4">
    <source>
        <dbReference type="ARBA" id="ARBA00022691"/>
    </source>
</evidence>
<feature type="binding site" evidence="11">
    <location>
        <position position="146"/>
    </location>
    <ligand>
        <name>S-adenosyl-L-methionine</name>
        <dbReference type="ChEBI" id="CHEBI:59789"/>
    </ligand>
</feature>
<comment type="catalytic activity">
    <reaction evidence="10 11">
        <text>uridine(2552) in 23S rRNA + S-adenosyl-L-methionine = 2'-O-methyluridine(2552) in 23S rRNA + S-adenosyl-L-homocysteine + H(+)</text>
        <dbReference type="Rhea" id="RHEA:42720"/>
        <dbReference type="Rhea" id="RHEA-COMP:10202"/>
        <dbReference type="Rhea" id="RHEA-COMP:10203"/>
        <dbReference type="ChEBI" id="CHEBI:15378"/>
        <dbReference type="ChEBI" id="CHEBI:57856"/>
        <dbReference type="ChEBI" id="CHEBI:59789"/>
        <dbReference type="ChEBI" id="CHEBI:65315"/>
        <dbReference type="ChEBI" id="CHEBI:74478"/>
        <dbReference type="EC" id="2.1.1.166"/>
    </reaction>
</comment>
<feature type="binding site" evidence="11">
    <location>
        <position position="105"/>
    </location>
    <ligand>
        <name>S-adenosyl-L-methionine</name>
        <dbReference type="ChEBI" id="CHEBI:59789"/>
    </ligand>
</feature>
<evidence type="ECO:0000256" key="6">
    <source>
        <dbReference type="ARBA" id="ARBA00038861"/>
    </source>
</evidence>
<evidence type="ECO:0000256" key="7">
    <source>
        <dbReference type="ARBA" id="ARBA00041129"/>
    </source>
</evidence>
<organism evidence="14 15">
    <name type="scientific">Labrys wisconsinensis</name>
    <dbReference type="NCBI Taxonomy" id="425677"/>
    <lineage>
        <taxon>Bacteria</taxon>
        <taxon>Pseudomonadati</taxon>
        <taxon>Pseudomonadota</taxon>
        <taxon>Alphaproteobacteria</taxon>
        <taxon>Hyphomicrobiales</taxon>
        <taxon>Xanthobacteraceae</taxon>
        <taxon>Labrys</taxon>
    </lineage>
</organism>
<feature type="region of interest" description="Disordered" evidence="12">
    <location>
        <begin position="1"/>
        <end position="35"/>
    </location>
</feature>
<dbReference type="Pfam" id="PF01728">
    <property type="entry name" value="FtsJ"/>
    <property type="match status" value="1"/>
</dbReference>
<dbReference type="GO" id="GO:0032259">
    <property type="term" value="P:methylation"/>
    <property type="evidence" value="ECO:0007669"/>
    <property type="project" value="UniProtKB-KW"/>
</dbReference>
<keyword evidence="4 11" id="KW-0949">S-adenosyl-L-methionine</keyword>
<keyword evidence="2 11" id="KW-0489">Methyltransferase</keyword>
<evidence type="ECO:0000313" key="14">
    <source>
        <dbReference type="EMBL" id="MDQ0468429.1"/>
    </source>
</evidence>
<feature type="domain" description="Ribosomal RNA methyltransferase FtsJ" evidence="13">
    <location>
        <begin position="71"/>
        <end position="253"/>
    </location>
</feature>
<keyword evidence="1 11" id="KW-0698">rRNA processing</keyword>
<evidence type="ECO:0000256" key="11">
    <source>
        <dbReference type="HAMAP-Rule" id="MF_01547"/>
    </source>
</evidence>
<dbReference type="EC" id="2.1.1.166" evidence="6 11"/>